<proteinExistence type="predicted"/>
<dbReference type="WBParaSite" id="Hba_21263">
    <property type="protein sequence ID" value="Hba_21263"/>
    <property type="gene ID" value="Hba_21263"/>
</dbReference>
<evidence type="ECO:0000256" key="1">
    <source>
        <dbReference type="SAM" id="MobiDB-lite"/>
    </source>
</evidence>
<name>A0A1I7XUV4_HETBA</name>
<evidence type="ECO:0000313" key="3">
    <source>
        <dbReference type="WBParaSite" id="Hba_21263"/>
    </source>
</evidence>
<organism evidence="2 3">
    <name type="scientific">Heterorhabditis bacteriophora</name>
    <name type="common">Entomopathogenic nematode worm</name>
    <dbReference type="NCBI Taxonomy" id="37862"/>
    <lineage>
        <taxon>Eukaryota</taxon>
        <taxon>Metazoa</taxon>
        <taxon>Ecdysozoa</taxon>
        <taxon>Nematoda</taxon>
        <taxon>Chromadorea</taxon>
        <taxon>Rhabditida</taxon>
        <taxon>Rhabditina</taxon>
        <taxon>Rhabditomorpha</taxon>
        <taxon>Strongyloidea</taxon>
        <taxon>Heterorhabditidae</taxon>
        <taxon>Heterorhabditis</taxon>
    </lineage>
</organism>
<keyword evidence="2" id="KW-1185">Reference proteome</keyword>
<protein>
    <submittedName>
        <fullName evidence="3">Uncharacterized protein</fullName>
    </submittedName>
</protein>
<accession>A0A1I7XUV4</accession>
<evidence type="ECO:0000313" key="2">
    <source>
        <dbReference type="Proteomes" id="UP000095283"/>
    </source>
</evidence>
<dbReference type="Proteomes" id="UP000095283">
    <property type="component" value="Unplaced"/>
</dbReference>
<reference evidence="3" key="1">
    <citation type="submission" date="2016-11" db="UniProtKB">
        <authorList>
            <consortium name="WormBaseParasite"/>
        </authorList>
    </citation>
    <scope>IDENTIFICATION</scope>
</reference>
<feature type="region of interest" description="Disordered" evidence="1">
    <location>
        <begin position="1"/>
        <end position="23"/>
    </location>
</feature>
<feature type="compositionally biased region" description="Basic and acidic residues" evidence="1">
    <location>
        <begin position="11"/>
        <end position="23"/>
    </location>
</feature>
<dbReference type="AlphaFoldDB" id="A0A1I7XUV4"/>
<sequence>MIGKHANLNKTVKEEEASVSEDTHVLNTTSDIKKPLTKKKVAKRKRVSKKEDIECSFITNFLKNFK</sequence>